<accession>A0A8B6E4F4</accession>
<evidence type="ECO:0000256" key="3">
    <source>
        <dbReference type="SAM" id="Coils"/>
    </source>
</evidence>
<name>A0A8B6E4F4_MYTGA</name>
<feature type="compositionally biased region" description="Basic residues" evidence="4">
    <location>
        <begin position="902"/>
        <end position="912"/>
    </location>
</feature>
<dbReference type="InterPro" id="IPR011515">
    <property type="entry name" value="Shugoshin_C"/>
</dbReference>
<dbReference type="GO" id="GO:0045132">
    <property type="term" value="P:meiotic chromosome segregation"/>
    <property type="evidence" value="ECO:0007669"/>
    <property type="project" value="InterPro"/>
</dbReference>
<feature type="compositionally biased region" description="Basic and acidic residues" evidence="4">
    <location>
        <begin position="817"/>
        <end position="827"/>
    </location>
</feature>
<feature type="region of interest" description="Disordered" evidence="4">
    <location>
        <begin position="313"/>
        <end position="514"/>
    </location>
</feature>
<feature type="coiled-coil region" evidence="3">
    <location>
        <begin position="66"/>
        <end position="100"/>
    </location>
</feature>
<reference evidence="6" key="1">
    <citation type="submission" date="2018-11" db="EMBL/GenBank/DDBJ databases">
        <authorList>
            <person name="Alioto T."/>
            <person name="Alioto T."/>
        </authorList>
    </citation>
    <scope>NUCLEOTIDE SEQUENCE</scope>
</reference>
<evidence type="ECO:0000259" key="5">
    <source>
        <dbReference type="Pfam" id="PF07557"/>
    </source>
</evidence>
<feature type="compositionally biased region" description="Polar residues" evidence="4">
    <location>
        <begin position="749"/>
        <end position="760"/>
    </location>
</feature>
<feature type="compositionally biased region" description="Polar residues" evidence="4">
    <location>
        <begin position="1052"/>
        <end position="1062"/>
    </location>
</feature>
<feature type="region of interest" description="Disordered" evidence="4">
    <location>
        <begin position="1264"/>
        <end position="1337"/>
    </location>
</feature>
<comment type="caution">
    <text evidence="6">The sequence shown here is derived from an EMBL/GenBank/DDBJ whole genome shotgun (WGS) entry which is preliminary data.</text>
</comment>
<protein>
    <recommendedName>
        <fullName evidence="5">Shugoshin C-terminal domain-containing protein</fullName>
    </recommendedName>
</protein>
<feature type="compositionally biased region" description="Basic and acidic residues" evidence="4">
    <location>
        <begin position="1065"/>
        <end position="1076"/>
    </location>
</feature>
<keyword evidence="2" id="KW-0159">Chromosome partition</keyword>
<evidence type="ECO:0000256" key="4">
    <source>
        <dbReference type="SAM" id="MobiDB-lite"/>
    </source>
</evidence>
<evidence type="ECO:0000313" key="7">
    <source>
        <dbReference type="Proteomes" id="UP000596742"/>
    </source>
</evidence>
<feature type="compositionally biased region" description="Polar residues" evidence="4">
    <location>
        <begin position="316"/>
        <end position="329"/>
    </location>
</feature>
<dbReference type="EMBL" id="UYJE01004477">
    <property type="protein sequence ID" value="VDI28347.1"/>
    <property type="molecule type" value="Genomic_DNA"/>
</dbReference>
<feature type="region of interest" description="Disordered" evidence="4">
    <location>
        <begin position="1197"/>
        <end position="1237"/>
    </location>
</feature>
<feature type="region of interest" description="Disordered" evidence="4">
    <location>
        <begin position="1363"/>
        <end position="1393"/>
    </location>
</feature>
<feature type="compositionally biased region" description="Basic and acidic residues" evidence="4">
    <location>
        <begin position="283"/>
        <end position="294"/>
    </location>
</feature>
<dbReference type="GO" id="GO:0005634">
    <property type="term" value="C:nucleus"/>
    <property type="evidence" value="ECO:0007669"/>
    <property type="project" value="InterPro"/>
</dbReference>
<feature type="compositionally biased region" description="Polar residues" evidence="4">
    <location>
        <begin position="1077"/>
        <end position="1093"/>
    </location>
</feature>
<feature type="compositionally biased region" description="Basic residues" evidence="4">
    <location>
        <begin position="1105"/>
        <end position="1116"/>
    </location>
</feature>
<evidence type="ECO:0000256" key="1">
    <source>
        <dbReference type="ARBA" id="ARBA00010845"/>
    </source>
</evidence>
<dbReference type="OrthoDB" id="6119299at2759"/>
<feature type="compositionally biased region" description="Basic and acidic residues" evidence="4">
    <location>
        <begin position="596"/>
        <end position="608"/>
    </location>
</feature>
<feature type="compositionally biased region" description="Basic and acidic residues" evidence="4">
    <location>
        <begin position="1117"/>
        <end position="1128"/>
    </location>
</feature>
<feature type="compositionally biased region" description="Basic and acidic residues" evidence="4">
    <location>
        <begin position="969"/>
        <end position="978"/>
    </location>
</feature>
<keyword evidence="7" id="KW-1185">Reference proteome</keyword>
<feature type="region of interest" description="Disordered" evidence="4">
    <location>
        <begin position="255"/>
        <end position="298"/>
    </location>
</feature>
<feature type="compositionally biased region" description="Basic and acidic residues" evidence="4">
    <location>
        <begin position="352"/>
        <end position="363"/>
    </location>
</feature>
<feature type="compositionally biased region" description="Basic and acidic residues" evidence="4">
    <location>
        <begin position="403"/>
        <end position="422"/>
    </location>
</feature>
<sequence>MESPDTEDISMSDSMKIEVPPKKRRALKRVMKKDKAKTFKQKRNLNTSLSSLSKSFNRSVTSRVIKQTLQSNNRQLAMTLEKTRKDLRMASNVIMDQKREIIGLQTQVTTYKHLAGLKPDEIENEVQIRMEKYISELKNHLGKMGQQLFDATASLGEAMDLCMNVSRRSTGSCRSSSMCLISDDDGDFHREQIVRAPLHQTKVLMTDSPTRSLPQRVARLDMSIITEQSMLIDDVLQPDEMMELPVEEGIEEEVLEEEKQNTIETVDNEDIHAKTRSKKRKQKNTEKESHKFEEVNLSENIDGQKKEINNIKLADKQTNIESTDQQTQDKSSEHEGKKKKQHLSGNPTESTHILEKVKDDQSKKVSKKKEKNTTKNNEQPSKKERRGTFVLPDPECSTNTTDQLDHDGSTKYTDDPNTKCPKETVILPDKVELEDKELTKQDKNRRGTFVVPSGTLQNSTKSKDRRETFVVSENTQDVVTSRSQENILMKKEALPPKSSKSDTSVNSKEDKRKTFLVPSSKDAFLLPVAMKKTTPDNLGDTDVTEYFNSDMDFTEIIDNSKGIILETSDTKADNQKMVKSSKNSDKKGKSTAQVDKMVKNDINKKGKNQEVVNDNLKDNSKIEDKKTEGHQSAVEFRLPKPGKIVFAASRKMFDGTRERVPTKLPQRSRSKTKIKLTKHETDDSNVKSMFDFHERTPTVLKHASSVYDMSMDVSVHGEKESYGTFRDKVNNQTTDSQINDHKIQSFHTNDVKLQSDQTDNLELKSDQNKKSVAGEKKMISKESNGKGEVIYNLPLKGCSPDIPKKTSRSRSKSKGSAQERERSESRGRSRSRGKRITVVNQDVDEGQSDSNGDAQKRKSREKASENEDIDVEISVNPESPVGSFHKKKNDEDSIEDDLPTKSRSRSRGRPKKMKDEMEENTKQATTRSKSRGRSKARKTENEACNIDHVIESQTKEEKRSRSRGRSRTRKNDESKEQDLGEPEFIPSKTITRSKSRGRLRSEALSEVIGNWESDSEETVSQEPDILSNADIPGPNKVSANSNEHDEEKLKNSRSNIQKSRSVGSELKKSQETDKAESNYQTGRSKSFISTTTDLSDEDDFQTSKILKKKSRTKPKSNKGEDHPLDKLFKNTRKKSFPDNSFSCENVENQDIVETVHAICETPLKPRDEIIKDNSGNEEEILIDESPVKIDLMCVTKRSRSRSHKLDRNQDFDLKEQEHVPDKSLEQEHVPDKCLEPVTGTQISSKTLNIDNELKKEHKALDIVLKEGKGKRRHDSSSEVRSEKKKKARKEDKENTGTGTSSSLSLLKKRLASLGPKMKPESMESPVKGANIDKLESKNVPSPALVMKKGDANISPNVLLNESKESKNNRSFDEDGVTTPNAENVLEEPRSRRRAANVCYKEKPLHAKLRREDVLAGKKLIG</sequence>
<dbReference type="Proteomes" id="UP000596742">
    <property type="component" value="Unassembled WGS sequence"/>
</dbReference>
<organism evidence="6 7">
    <name type="scientific">Mytilus galloprovincialis</name>
    <name type="common">Mediterranean mussel</name>
    <dbReference type="NCBI Taxonomy" id="29158"/>
    <lineage>
        <taxon>Eukaryota</taxon>
        <taxon>Metazoa</taxon>
        <taxon>Spiralia</taxon>
        <taxon>Lophotrochozoa</taxon>
        <taxon>Mollusca</taxon>
        <taxon>Bivalvia</taxon>
        <taxon>Autobranchia</taxon>
        <taxon>Pteriomorphia</taxon>
        <taxon>Mytilida</taxon>
        <taxon>Mytiloidea</taxon>
        <taxon>Mytilidae</taxon>
        <taxon>Mytilinae</taxon>
        <taxon>Mytilus</taxon>
    </lineage>
</organism>
<feature type="region of interest" description="Disordered" evidence="4">
    <location>
        <begin position="659"/>
        <end position="680"/>
    </location>
</feature>
<gene>
    <name evidence="6" type="ORF">MGAL_10B056602</name>
</gene>
<feature type="compositionally biased region" description="Basic and acidic residues" evidence="4">
    <location>
        <begin position="568"/>
        <end position="588"/>
    </location>
</feature>
<evidence type="ECO:0000313" key="6">
    <source>
        <dbReference type="EMBL" id="VDI28347.1"/>
    </source>
</evidence>
<feature type="compositionally biased region" description="Basic and acidic residues" evidence="4">
    <location>
        <begin position="615"/>
        <end position="629"/>
    </location>
</feature>
<feature type="region of interest" description="Disordered" evidence="4">
    <location>
        <begin position="568"/>
        <end position="632"/>
    </location>
</feature>
<feature type="compositionally biased region" description="Basic residues" evidence="4">
    <location>
        <begin position="666"/>
        <end position="676"/>
    </location>
</feature>
<keyword evidence="3" id="KW-0175">Coiled coil</keyword>
<dbReference type="GO" id="GO:0000775">
    <property type="term" value="C:chromosome, centromeric region"/>
    <property type="evidence" value="ECO:0007669"/>
    <property type="project" value="InterPro"/>
</dbReference>
<feature type="region of interest" description="Disordered" evidence="4">
    <location>
        <begin position="749"/>
        <end position="1142"/>
    </location>
</feature>
<feature type="compositionally biased region" description="Basic and acidic residues" evidence="4">
    <location>
        <begin position="761"/>
        <end position="785"/>
    </location>
</feature>
<dbReference type="Pfam" id="PF07557">
    <property type="entry name" value="Shugoshin_C"/>
    <property type="match status" value="1"/>
</dbReference>
<feature type="compositionally biased region" description="Polar residues" evidence="4">
    <location>
        <begin position="471"/>
        <end position="486"/>
    </location>
</feature>
<feature type="domain" description="Shugoshin C-terminal" evidence="5">
    <location>
        <begin position="1389"/>
        <end position="1410"/>
    </location>
</feature>
<feature type="compositionally biased region" description="Basic and acidic residues" evidence="4">
    <location>
        <begin position="1203"/>
        <end position="1234"/>
    </location>
</feature>
<proteinExistence type="inferred from homology"/>
<comment type="similarity">
    <text evidence="1">Belongs to the shugoshin family.</text>
</comment>
<feature type="compositionally biased region" description="Basic and acidic residues" evidence="4">
    <location>
        <begin position="948"/>
        <end position="959"/>
    </location>
</feature>
<feature type="compositionally biased region" description="Basic and acidic residues" evidence="4">
    <location>
        <begin position="429"/>
        <end position="445"/>
    </location>
</feature>
<feature type="compositionally biased region" description="Basic and acidic residues" evidence="4">
    <location>
        <begin position="1363"/>
        <end position="1372"/>
    </location>
</feature>
<evidence type="ECO:0000256" key="2">
    <source>
        <dbReference type="ARBA" id="ARBA00022829"/>
    </source>
</evidence>